<protein>
    <submittedName>
        <fullName evidence="1">Uncharacterized protein</fullName>
    </submittedName>
</protein>
<dbReference type="PaxDb" id="4113-PGSC0003DMT400064972"/>
<evidence type="ECO:0000313" key="2">
    <source>
        <dbReference type="Proteomes" id="UP000011115"/>
    </source>
</evidence>
<evidence type="ECO:0000313" key="1">
    <source>
        <dbReference type="EnsemblPlants" id="PGSC0003DMT400064972"/>
    </source>
</evidence>
<dbReference type="HOGENOM" id="CLU_3072507_0_0_1"/>
<dbReference type="InParanoid" id="M1CD71"/>
<organism evidence="1 2">
    <name type="scientific">Solanum tuberosum</name>
    <name type="common">Potato</name>
    <dbReference type="NCBI Taxonomy" id="4113"/>
    <lineage>
        <taxon>Eukaryota</taxon>
        <taxon>Viridiplantae</taxon>
        <taxon>Streptophyta</taxon>
        <taxon>Embryophyta</taxon>
        <taxon>Tracheophyta</taxon>
        <taxon>Spermatophyta</taxon>
        <taxon>Magnoliopsida</taxon>
        <taxon>eudicotyledons</taxon>
        <taxon>Gunneridae</taxon>
        <taxon>Pentapetalae</taxon>
        <taxon>asterids</taxon>
        <taxon>lamiids</taxon>
        <taxon>Solanales</taxon>
        <taxon>Solanaceae</taxon>
        <taxon>Solanoideae</taxon>
        <taxon>Solaneae</taxon>
        <taxon>Solanum</taxon>
    </lineage>
</organism>
<dbReference type="AlphaFoldDB" id="M1CD71"/>
<keyword evidence="2" id="KW-1185">Reference proteome</keyword>
<dbReference type="Proteomes" id="UP000011115">
    <property type="component" value="Unassembled WGS sequence"/>
</dbReference>
<reference evidence="1" key="2">
    <citation type="submission" date="2015-06" db="UniProtKB">
        <authorList>
            <consortium name="EnsemblPlants"/>
        </authorList>
    </citation>
    <scope>IDENTIFICATION</scope>
    <source>
        <strain evidence="1">DM1-3 516 R44</strain>
    </source>
</reference>
<name>M1CD71_SOLTU</name>
<accession>M1CD71</accession>
<dbReference type="EnsemblPlants" id="PGSC0003DMT400064972">
    <property type="protein sequence ID" value="PGSC0003DMT400064972"/>
    <property type="gene ID" value="PGSC0003DMG400025236"/>
</dbReference>
<dbReference type="Gramene" id="PGSC0003DMT400064972">
    <property type="protein sequence ID" value="PGSC0003DMT400064972"/>
    <property type="gene ID" value="PGSC0003DMG400025236"/>
</dbReference>
<proteinExistence type="predicted"/>
<reference evidence="2" key="1">
    <citation type="journal article" date="2011" name="Nature">
        <title>Genome sequence and analysis of the tuber crop potato.</title>
        <authorList>
            <consortium name="The Potato Genome Sequencing Consortium"/>
        </authorList>
    </citation>
    <scope>NUCLEOTIDE SEQUENCE [LARGE SCALE GENOMIC DNA]</scope>
    <source>
        <strain evidence="2">cv. DM1-3 516 R44</strain>
    </source>
</reference>
<sequence length="53" mass="6163">MQKLPEIVRRSMSLTLFPASYRILCSYRSGEVVLPRLAVRLEYQVPSTSQYQT</sequence>